<dbReference type="EMBL" id="LT629779">
    <property type="protein sequence ID" value="SDT52063.1"/>
    <property type="molecule type" value="Genomic_DNA"/>
</dbReference>
<dbReference type="RefSeq" id="WP_091724094.1">
    <property type="nucleotide sequence ID" value="NZ_LT629779.1"/>
</dbReference>
<dbReference type="NCBIfam" id="NF046112">
    <property type="entry name" value="MSMEG_6209_Nter"/>
    <property type="match status" value="1"/>
</dbReference>
<dbReference type="InterPro" id="IPR048716">
    <property type="entry name" value="Phosphatase-like_N"/>
</dbReference>
<sequence>MGVSEEARALSAVVDRLAERHPDVSRHVIEDVVQEEHRSLDRGRVRDFVPILVEHAARDRLHTVSR</sequence>
<dbReference type="AlphaFoldDB" id="A0A1H2B1L4"/>
<accession>A0A1H2B1L4</accession>
<dbReference type="OrthoDB" id="4277148at2"/>
<evidence type="ECO:0000313" key="2">
    <source>
        <dbReference type="EMBL" id="SDT52063.1"/>
    </source>
</evidence>
<name>A0A1H2B1L4_9MICC</name>
<protein>
    <recommendedName>
        <fullName evidence="1">Protein-tyrosine-phosphatase-like N-terminal domain-containing protein</fullName>
    </recommendedName>
</protein>
<reference evidence="3" key="1">
    <citation type="submission" date="2016-10" db="EMBL/GenBank/DDBJ databases">
        <authorList>
            <person name="Varghese N."/>
            <person name="Submissions S."/>
        </authorList>
    </citation>
    <scope>NUCLEOTIDE SEQUENCE [LARGE SCALE GENOMIC DNA]</scope>
    <source>
        <strain evidence="3">IMMIB L-1606</strain>
    </source>
</reference>
<dbReference type="Proteomes" id="UP000198751">
    <property type="component" value="Chromosome I"/>
</dbReference>
<organism evidence="2 3">
    <name type="scientific">Pseudarthrobacter equi</name>
    <dbReference type="NCBI Taxonomy" id="728066"/>
    <lineage>
        <taxon>Bacteria</taxon>
        <taxon>Bacillati</taxon>
        <taxon>Actinomycetota</taxon>
        <taxon>Actinomycetes</taxon>
        <taxon>Micrococcales</taxon>
        <taxon>Micrococcaceae</taxon>
        <taxon>Pseudarthrobacter</taxon>
    </lineage>
</organism>
<feature type="domain" description="Protein-tyrosine-phosphatase-like N-terminal" evidence="1">
    <location>
        <begin position="11"/>
        <end position="63"/>
    </location>
</feature>
<proteinExistence type="predicted"/>
<gene>
    <name evidence="2" type="ORF">SAMN04489743_3357</name>
</gene>
<keyword evidence="3" id="KW-1185">Reference proteome</keyword>
<dbReference type="Gene3D" id="1.10.8.1060">
    <property type="entry name" value="Corynebacterium glutamicum thioredoxin-dependent arsenate reductase, N-terminal domain"/>
    <property type="match status" value="1"/>
</dbReference>
<evidence type="ECO:0000313" key="3">
    <source>
        <dbReference type="Proteomes" id="UP000198751"/>
    </source>
</evidence>
<evidence type="ECO:0000259" key="1">
    <source>
        <dbReference type="Pfam" id="PF21234"/>
    </source>
</evidence>
<dbReference type="Pfam" id="PF21234">
    <property type="entry name" value="Phosphatase-like_N"/>
    <property type="match status" value="1"/>
</dbReference>